<dbReference type="PROSITE" id="PS01033">
    <property type="entry name" value="GLOBIN"/>
    <property type="match status" value="1"/>
</dbReference>
<dbReference type="AlphaFoldDB" id="A0A7S2VCN9"/>
<dbReference type="GO" id="GO:0005344">
    <property type="term" value="F:oxygen carrier activity"/>
    <property type="evidence" value="ECO:0007669"/>
    <property type="project" value="UniProtKB-KW"/>
</dbReference>
<dbReference type="InterPro" id="IPR012292">
    <property type="entry name" value="Globin/Proto"/>
</dbReference>
<dbReference type="GO" id="GO:0046872">
    <property type="term" value="F:metal ion binding"/>
    <property type="evidence" value="ECO:0007669"/>
    <property type="project" value="UniProtKB-KW"/>
</dbReference>
<evidence type="ECO:0000256" key="4">
    <source>
        <dbReference type="ARBA" id="ARBA00022723"/>
    </source>
</evidence>
<keyword evidence="7" id="KW-0472">Membrane</keyword>
<dbReference type="InterPro" id="IPR000971">
    <property type="entry name" value="Globin"/>
</dbReference>
<keyword evidence="7" id="KW-1133">Transmembrane helix</keyword>
<dbReference type="InterPro" id="IPR050532">
    <property type="entry name" value="Globin-like_OT"/>
</dbReference>
<organism evidence="9">
    <name type="scientific">Entomoneis paludosa</name>
    <dbReference type="NCBI Taxonomy" id="265537"/>
    <lineage>
        <taxon>Eukaryota</taxon>
        <taxon>Sar</taxon>
        <taxon>Stramenopiles</taxon>
        <taxon>Ochrophyta</taxon>
        <taxon>Bacillariophyta</taxon>
        <taxon>Bacillariophyceae</taxon>
        <taxon>Bacillariophycidae</taxon>
        <taxon>Entomoneidaceae</taxon>
        <taxon>Entomoneis</taxon>
    </lineage>
</organism>
<proteinExistence type="predicted"/>
<dbReference type="PANTHER" id="PTHR46458:SF1">
    <property type="entry name" value="GEO09476P1"/>
    <property type="match status" value="1"/>
</dbReference>
<reference evidence="9" key="1">
    <citation type="submission" date="2021-01" db="EMBL/GenBank/DDBJ databases">
        <authorList>
            <person name="Corre E."/>
            <person name="Pelletier E."/>
            <person name="Niang G."/>
            <person name="Scheremetjew M."/>
            <person name="Finn R."/>
            <person name="Kale V."/>
            <person name="Holt S."/>
            <person name="Cochrane G."/>
            <person name="Meng A."/>
            <person name="Brown T."/>
            <person name="Cohen L."/>
        </authorList>
    </citation>
    <scope>NUCLEOTIDE SEQUENCE</scope>
    <source>
        <strain evidence="9">CCMP125</strain>
    </source>
</reference>
<dbReference type="Pfam" id="PF00042">
    <property type="entry name" value="Globin"/>
    <property type="match status" value="1"/>
</dbReference>
<feature type="transmembrane region" description="Helical" evidence="7">
    <location>
        <begin position="305"/>
        <end position="325"/>
    </location>
</feature>
<feature type="domain" description="Globin" evidence="8">
    <location>
        <begin position="52"/>
        <end position="199"/>
    </location>
</feature>
<keyword evidence="2" id="KW-0349">Heme</keyword>
<feature type="transmembrane region" description="Helical" evidence="7">
    <location>
        <begin position="457"/>
        <end position="482"/>
    </location>
</feature>
<evidence type="ECO:0000313" key="9">
    <source>
        <dbReference type="EMBL" id="CAD9950539.1"/>
    </source>
</evidence>
<evidence type="ECO:0000256" key="3">
    <source>
        <dbReference type="ARBA" id="ARBA00022621"/>
    </source>
</evidence>
<keyword evidence="7" id="KW-0812">Transmembrane</keyword>
<dbReference type="GO" id="GO:0020037">
    <property type="term" value="F:heme binding"/>
    <property type="evidence" value="ECO:0007669"/>
    <property type="project" value="InterPro"/>
</dbReference>
<evidence type="ECO:0000256" key="6">
    <source>
        <dbReference type="SAM" id="MobiDB-lite"/>
    </source>
</evidence>
<keyword evidence="5" id="KW-0408">Iron</keyword>
<dbReference type="EMBL" id="HBHT01007645">
    <property type="protein sequence ID" value="CAD9950539.1"/>
    <property type="molecule type" value="Transcribed_RNA"/>
</dbReference>
<dbReference type="SUPFAM" id="SSF81324">
    <property type="entry name" value="Voltage-gated potassium channels"/>
    <property type="match status" value="1"/>
</dbReference>
<evidence type="ECO:0000259" key="8">
    <source>
        <dbReference type="PROSITE" id="PS01033"/>
    </source>
</evidence>
<keyword evidence="3" id="KW-0561">Oxygen transport</keyword>
<keyword evidence="1" id="KW-0813">Transport</keyword>
<evidence type="ECO:0000256" key="2">
    <source>
        <dbReference type="ARBA" id="ARBA00022617"/>
    </source>
</evidence>
<evidence type="ECO:0000256" key="1">
    <source>
        <dbReference type="ARBA" id="ARBA00022448"/>
    </source>
</evidence>
<name>A0A7S2VCN9_9STRA</name>
<dbReference type="SUPFAM" id="SSF46458">
    <property type="entry name" value="Globin-like"/>
    <property type="match status" value="1"/>
</dbReference>
<dbReference type="PANTHER" id="PTHR46458">
    <property type="entry name" value="BLR2807 PROTEIN"/>
    <property type="match status" value="1"/>
</dbReference>
<dbReference type="InterPro" id="IPR044399">
    <property type="entry name" value="Mb-like_M"/>
</dbReference>
<keyword evidence="4" id="KW-0479">Metal-binding</keyword>
<evidence type="ECO:0000256" key="7">
    <source>
        <dbReference type="SAM" id="Phobius"/>
    </source>
</evidence>
<dbReference type="InterPro" id="IPR009050">
    <property type="entry name" value="Globin-like_sf"/>
</dbReference>
<feature type="transmembrane region" description="Helical" evidence="7">
    <location>
        <begin position="331"/>
        <end position="349"/>
    </location>
</feature>
<dbReference type="GO" id="GO:0019825">
    <property type="term" value="F:oxygen binding"/>
    <property type="evidence" value="ECO:0007669"/>
    <property type="project" value="InterPro"/>
</dbReference>
<feature type="transmembrane region" description="Helical" evidence="7">
    <location>
        <begin position="370"/>
        <end position="390"/>
    </location>
</feature>
<protein>
    <recommendedName>
        <fullName evidence="8">Globin domain-containing protein</fullName>
    </recommendedName>
</protein>
<gene>
    <name evidence="9" type="ORF">APAL1065_LOCUS5100</name>
</gene>
<feature type="region of interest" description="Disordered" evidence="6">
    <location>
        <begin position="1"/>
        <end position="27"/>
    </location>
</feature>
<evidence type="ECO:0000256" key="5">
    <source>
        <dbReference type="ARBA" id="ARBA00023004"/>
    </source>
</evidence>
<sequence>MSSSSMSVSSRRSSGSSASAAPRRSSVNASVIKAAAAAVAESDDASPISKVHLPTSMRQRVLESWHLVENDLDALGMDFFLTIFKKHPALKDLFQFGGLATEDLHKSKILQAHASGVMKTVGVALAGLEDMESLIPVLRNLGRIHSLVGVQPGDYDLIYTVLIDTIKKHVGPGVWTSQIQEAWELCYVVITSVMKDPSRHLEVEPAEGWGLWNACVCAYLAVVSPLQLAGFGTANDMWTIGFMIMNCVAMLTCLLDLSSDVLQQLVSLKTSKGDEKRLSSERLRYWFAIKFRLNRFIRKFRLSRWVPWIQLDTLVLVSFAASFVLPESAPLAARYVIGLLPLATISRLMHFLKCAELMSLKRPDVDVEHFHYAQLIQLFVALVYMIHLFGCMYCMVTELESENARSGDGEDAFSPSLPHILEKGHMFNGYLHAAYWAFVNVAGIGNYDSAPETSLQILFTMIVHSIGATFYAIAAGNIFAILEARAVQFSEVSEGVASLKEFMQQCNIPAPSQDKFLSSYLMHNLVANNE</sequence>
<accession>A0A7S2VCN9</accession>
<dbReference type="Gene3D" id="1.10.490.10">
    <property type="entry name" value="Globins"/>
    <property type="match status" value="1"/>
</dbReference>
<dbReference type="CDD" id="cd01040">
    <property type="entry name" value="Mb-like"/>
    <property type="match status" value="1"/>
</dbReference>
<dbReference type="Gene3D" id="1.10.287.70">
    <property type="match status" value="1"/>
</dbReference>